<name>A0ABZ2L6F2_9BACT</name>
<dbReference type="Pfam" id="PF13561">
    <property type="entry name" value="adh_short_C2"/>
    <property type="match status" value="1"/>
</dbReference>
<dbReference type="EMBL" id="CP089983">
    <property type="protein sequence ID" value="WXB05935.1"/>
    <property type="molecule type" value="Genomic_DNA"/>
</dbReference>
<evidence type="ECO:0000256" key="2">
    <source>
        <dbReference type="ARBA" id="ARBA00023002"/>
    </source>
</evidence>
<dbReference type="SUPFAM" id="SSF51735">
    <property type="entry name" value="NAD(P)-binding Rossmann-fold domains"/>
    <property type="match status" value="1"/>
</dbReference>
<accession>A0ABZ2L6F2</accession>
<dbReference type="Proteomes" id="UP001374803">
    <property type="component" value="Chromosome"/>
</dbReference>
<evidence type="ECO:0000256" key="1">
    <source>
        <dbReference type="ARBA" id="ARBA00006484"/>
    </source>
</evidence>
<protein>
    <submittedName>
        <fullName evidence="3">SDR family oxidoreductase</fullName>
    </submittedName>
</protein>
<sequence>MAYGSLVGTTIVILGAGKMGRAIAAAAAGARIVFLGRGEATLESARAALPGVDLRTIVADATDEADVAKAFEAIGPVDHIVAATSSGTAGVAPPEATIPRVNLADAHAVYRRLWAAYNALHVGARVLRPGGSVTLISGASARRPTAGFGIYGALHAAIEGLARAAAVELAPLRVNVVSPGSIGVNPMRQLTHHHGRFDDLADAVLSVIRNPAVTSAVFDVDGGESLGTWSGE</sequence>
<evidence type="ECO:0000313" key="4">
    <source>
        <dbReference type="Proteomes" id="UP001374803"/>
    </source>
</evidence>
<dbReference type="InterPro" id="IPR002347">
    <property type="entry name" value="SDR_fam"/>
</dbReference>
<evidence type="ECO:0000313" key="3">
    <source>
        <dbReference type="EMBL" id="WXB05935.1"/>
    </source>
</evidence>
<keyword evidence="2" id="KW-0560">Oxidoreductase</keyword>
<comment type="similarity">
    <text evidence="1">Belongs to the short-chain dehydrogenases/reductases (SDR) family.</text>
</comment>
<dbReference type="InterPro" id="IPR051122">
    <property type="entry name" value="SDR_DHRS6-like"/>
</dbReference>
<dbReference type="PRINTS" id="PR00081">
    <property type="entry name" value="GDHRDH"/>
</dbReference>
<dbReference type="PANTHER" id="PTHR43477:SF1">
    <property type="entry name" value="DIHYDROANTICAPSIN 7-DEHYDROGENASE"/>
    <property type="match status" value="1"/>
</dbReference>
<dbReference type="PANTHER" id="PTHR43477">
    <property type="entry name" value="DIHYDROANTICAPSIN 7-DEHYDROGENASE"/>
    <property type="match status" value="1"/>
</dbReference>
<dbReference type="InterPro" id="IPR036291">
    <property type="entry name" value="NAD(P)-bd_dom_sf"/>
</dbReference>
<keyword evidence="4" id="KW-1185">Reference proteome</keyword>
<reference evidence="3" key="1">
    <citation type="submission" date="2021-12" db="EMBL/GenBank/DDBJ databases">
        <title>Discovery of the Pendulisporaceae a myxobacterial family with distinct sporulation behavior and unique specialized metabolism.</title>
        <authorList>
            <person name="Garcia R."/>
            <person name="Popoff A."/>
            <person name="Bader C.D."/>
            <person name="Loehr J."/>
            <person name="Walesch S."/>
            <person name="Walt C."/>
            <person name="Boldt J."/>
            <person name="Bunk B."/>
            <person name="Haeckl F.J.F.P.J."/>
            <person name="Gunesch A.P."/>
            <person name="Birkelbach J."/>
            <person name="Nuebel U."/>
            <person name="Pietschmann T."/>
            <person name="Bach T."/>
            <person name="Mueller R."/>
        </authorList>
    </citation>
    <scope>NUCLEOTIDE SEQUENCE</scope>
    <source>
        <strain evidence="3">MSr11367</strain>
    </source>
</reference>
<dbReference type="RefSeq" id="WP_394835585.1">
    <property type="nucleotide sequence ID" value="NZ_CP089929.1"/>
</dbReference>
<dbReference type="Gene3D" id="3.40.50.720">
    <property type="entry name" value="NAD(P)-binding Rossmann-like Domain"/>
    <property type="match status" value="1"/>
</dbReference>
<organism evidence="3 4">
    <name type="scientific">Pendulispora rubella</name>
    <dbReference type="NCBI Taxonomy" id="2741070"/>
    <lineage>
        <taxon>Bacteria</taxon>
        <taxon>Pseudomonadati</taxon>
        <taxon>Myxococcota</taxon>
        <taxon>Myxococcia</taxon>
        <taxon>Myxococcales</taxon>
        <taxon>Sorangiineae</taxon>
        <taxon>Pendulisporaceae</taxon>
        <taxon>Pendulispora</taxon>
    </lineage>
</organism>
<gene>
    <name evidence="3" type="ORF">LVJ94_01480</name>
</gene>
<proteinExistence type="inferred from homology"/>